<comment type="caution">
    <text evidence="2">The sequence shown here is derived from an EMBL/GenBank/DDBJ whole genome shotgun (WGS) entry which is preliminary data.</text>
</comment>
<organism evidence="2 5">
    <name type="scientific">Leptospira adleri</name>
    <dbReference type="NCBI Taxonomy" id="2023186"/>
    <lineage>
        <taxon>Bacteria</taxon>
        <taxon>Pseudomonadati</taxon>
        <taxon>Spirochaetota</taxon>
        <taxon>Spirochaetia</taxon>
        <taxon>Leptospirales</taxon>
        <taxon>Leptospiraceae</taxon>
        <taxon>Leptospira</taxon>
    </lineage>
</organism>
<feature type="region of interest" description="Disordered" evidence="1">
    <location>
        <begin position="116"/>
        <end position="141"/>
    </location>
</feature>
<evidence type="ECO:0000313" key="3">
    <source>
        <dbReference type="EMBL" id="PJZ61743.1"/>
    </source>
</evidence>
<dbReference type="EMBL" id="NPDV01000011">
    <property type="protein sequence ID" value="PJZ52723.1"/>
    <property type="molecule type" value="Genomic_DNA"/>
</dbReference>
<evidence type="ECO:0000313" key="4">
    <source>
        <dbReference type="Proteomes" id="UP000232149"/>
    </source>
</evidence>
<protein>
    <submittedName>
        <fullName evidence="2">Uncharacterized protein</fullName>
    </submittedName>
</protein>
<proteinExistence type="predicted"/>
<dbReference type="EMBL" id="NPDU01000026">
    <property type="protein sequence ID" value="PJZ61743.1"/>
    <property type="molecule type" value="Genomic_DNA"/>
</dbReference>
<name>A0A2M9YMF1_9LEPT</name>
<accession>A0A2M9YMF1</accession>
<reference evidence="4 5" key="1">
    <citation type="submission" date="2017-07" db="EMBL/GenBank/DDBJ databases">
        <title>Leptospira spp. isolated from tropical soils.</title>
        <authorList>
            <person name="Thibeaux R."/>
            <person name="Iraola G."/>
            <person name="Ferres I."/>
            <person name="Bierque E."/>
            <person name="Girault D."/>
            <person name="Soupe-Gilbert M.-E."/>
            <person name="Picardeau M."/>
            <person name="Goarant C."/>
        </authorList>
    </citation>
    <scope>NUCLEOTIDE SEQUENCE [LARGE SCALE GENOMIC DNA]</scope>
    <source>
        <strain evidence="2 5">FH2-B-C1</strain>
        <strain evidence="3 4">FH2-B-D1</strain>
    </source>
</reference>
<dbReference type="Proteomes" id="UP000232188">
    <property type="component" value="Unassembled WGS sequence"/>
</dbReference>
<sequence length="141" mass="16563">MVFLIFISTSRMWLYFRKRSVISEIRSYLSNNKFLSRIINPEKTSIYIAGMKIIKGPLRGSICKNKFWSDSLQKNLLYEFQQSSRDSALGELGIVSRERVSSHILKFWINSKMKKDDGEFERWEKRKVPEKNSPGGKESVF</sequence>
<evidence type="ECO:0000313" key="2">
    <source>
        <dbReference type="EMBL" id="PJZ52723.1"/>
    </source>
</evidence>
<feature type="compositionally biased region" description="Basic and acidic residues" evidence="1">
    <location>
        <begin position="116"/>
        <end position="130"/>
    </location>
</feature>
<evidence type="ECO:0000256" key="1">
    <source>
        <dbReference type="SAM" id="MobiDB-lite"/>
    </source>
</evidence>
<dbReference type="AlphaFoldDB" id="A0A2M9YMF1"/>
<keyword evidence="4" id="KW-1185">Reference proteome</keyword>
<evidence type="ECO:0000313" key="5">
    <source>
        <dbReference type="Proteomes" id="UP000232188"/>
    </source>
</evidence>
<dbReference type="Proteomes" id="UP000232149">
    <property type="component" value="Unassembled WGS sequence"/>
</dbReference>
<gene>
    <name evidence="3" type="ORF">CH376_11560</name>
    <name evidence="2" type="ORF">CH380_13280</name>
</gene>